<name>A0A2M6WHU0_9BACT</name>
<accession>A0A2M6WHU0</accession>
<dbReference type="AlphaFoldDB" id="A0A2M6WHU0"/>
<evidence type="ECO:0000313" key="1">
    <source>
        <dbReference type="EMBL" id="PIT92350.1"/>
    </source>
</evidence>
<gene>
    <name evidence="1" type="ORF">COU08_02980</name>
</gene>
<comment type="caution">
    <text evidence="1">The sequence shown here is derived from an EMBL/GenBank/DDBJ whole genome shotgun (WGS) entry which is preliminary data.</text>
</comment>
<dbReference type="Proteomes" id="UP000228635">
    <property type="component" value="Unassembled WGS sequence"/>
</dbReference>
<organism evidence="1 2">
    <name type="scientific">Candidatus Harrisonbacteria bacterium CG10_big_fil_rev_8_21_14_0_10_42_17</name>
    <dbReference type="NCBI Taxonomy" id="1974584"/>
    <lineage>
        <taxon>Bacteria</taxon>
        <taxon>Candidatus Harrisoniibacteriota</taxon>
    </lineage>
</organism>
<dbReference type="EMBL" id="PFBA01000026">
    <property type="protein sequence ID" value="PIT92350.1"/>
    <property type="molecule type" value="Genomic_DNA"/>
</dbReference>
<evidence type="ECO:0000313" key="2">
    <source>
        <dbReference type="Proteomes" id="UP000228635"/>
    </source>
</evidence>
<reference evidence="2" key="1">
    <citation type="submission" date="2017-09" db="EMBL/GenBank/DDBJ databases">
        <title>Depth-based differentiation of microbial function through sediment-hosted aquifers and enrichment of novel symbionts in the deep terrestrial subsurface.</title>
        <authorList>
            <person name="Probst A.J."/>
            <person name="Ladd B."/>
            <person name="Jarett J.K."/>
            <person name="Geller-Mcgrath D.E."/>
            <person name="Sieber C.M.K."/>
            <person name="Emerson J.B."/>
            <person name="Anantharaman K."/>
            <person name="Thomas B.C."/>
            <person name="Malmstrom R."/>
            <person name="Stieglmeier M."/>
            <person name="Klingl A."/>
            <person name="Woyke T."/>
            <person name="Ryan C.M."/>
            <person name="Banfield J.F."/>
        </authorList>
    </citation>
    <scope>NUCLEOTIDE SEQUENCE [LARGE SCALE GENOMIC DNA]</scope>
</reference>
<proteinExistence type="predicted"/>
<protein>
    <submittedName>
        <fullName evidence="1">Uncharacterized protein</fullName>
    </submittedName>
</protein>
<sequence>MGFMDNMKMAQNMMKNMSPEEIKELMEQAKQQKTLIDEQIGKIVEEEIKKRDLVSREEVQKMIEGL</sequence>